<protein>
    <submittedName>
        <fullName evidence="2">Modules 5 and 6</fullName>
    </submittedName>
</protein>
<evidence type="ECO:0000313" key="1">
    <source>
        <dbReference type="EMBL" id="CAK9099310.1"/>
    </source>
</evidence>
<feature type="non-terminal residue" evidence="2">
    <location>
        <position position="1"/>
    </location>
</feature>
<reference evidence="2 3" key="1">
    <citation type="submission" date="2024-02" db="EMBL/GenBank/DDBJ databases">
        <authorList>
            <person name="Chen Y."/>
            <person name="Shah S."/>
            <person name="Dougan E. K."/>
            <person name="Thang M."/>
            <person name="Chan C."/>
        </authorList>
    </citation>
    <scope>NUCLEOTIDE SEQUENCE [LARGE SCALE GENOMIC DNA]</scope>
</reference>
<evidence type="ECO:0000313" key="3">
    <source>
        <dbReference type="Proteomes" id="UP001642464"/>
    </source>
</evidence>
<accession>A0ABP0RGQ7</accession>
<comment type="caution">
    <text evidence="2">The sequence shown here is derived from an EMBL/GenBank/DDBJ whole genome shotgun (WGS) entry which is preliminary data.</text>
</comment>
<proteinExistence type="predicted"/>
<dbReference type="EMBL" id="CAXAMM010041418">
    <property type="protein sequence ID" value="CAK9099310.1"/>
    <property type="molecule type" value="Genomic_DNA"/>
</dbReference>
<dbReference type="Proteomes" id="UP001642464">
    <property type="component" value="Unassembled WGS sequence"/>
</dbReference>
<dbReference type="EMBL" id="CAXAMM010041429">
    <property type="protein sequence ID" value="CAK9099350.1"/>
    <property type="molecule type" value="Genomic_DNA"/>
</dbReference>
<gene>
    <name evidence="1" type="ORF">SCF082_LOCUS46510</name>
    <name evidence="2" type="ORF">SCF082_LOCUS46528</name>
</gene>
<evidence type="ECO:0000313" key="2">
    <source>
        <dbReference type="EMBL" id="CAK9099350.1"/>
    </source>
</evidence>
<name>A0ABP0RGQ7_9DINO</name>
<keyword evidence="3" id="KW-1185">Reference proteome</keyword>
<organism evidence="2 3">
    <name type="scientific">Durusdinium trenchii</name>
    <dbReference type="NCBI Taxonomy" id="1381693"/>
    <lineage>
        <taxon>Eukaryota</taxon>
        <taxon>Sar</taxon>
        <taxon>Alveolata</taxon>
        <taxon>Dinophyceae</taxon>
        <taxon>Suessiales</taxon>
        <taxon>Symbiodiniaceae</taxon>
        <taxon>Durusdinium</taxon>
    </lineage>
</organism>
<sequence length="205" mass="22116">ETLKSFGLSSFGFGGTNTHVSGRAADTEAVATAPAQEMLKGPTLCISWSFRWQKVDNRLNHAASLSPEMKSLGTWRLCPSPSPEEKIVFNRQRFGWSQTKHPLSVQPRRGADDDLVEISLSSLAFHQAKKGDGGVMVFAAPIKGKVLQLLSHHIIYGEIVVPGSEGNQIVCAEEAPTLATSAFRLDMAGKKFALENIGALDAVVK</sequence>